<dbReference type="AlphaFoldDB" id="A0A645IRJ2"/>
<protein>
    <submittedName>
        <fullName evidence="1">Uncharacterized protein</fullName>
    </submittedName>
</protein>
<comment type="caution">
    <text evidence="1">The sequence shown here is derived from an EMBL/GenBank/DDBJ whole genome shotgun (WGS) entry which is preliminary data.</text>
</comment>
<proteinExistence type="predicted"/>
<dbReference type="EMBL" id="VSSQ01115678">
    <property type="protein sequence ID" value="MPN51004.1"/>
    <property type="molecule type" value="Genomic_DNA"/>
</dbReference>
<gene>
    <name evidence="1" type="ORF">SDC9_198645</name>
</gene>
<organism evidence="1">
    <name type="scientific">bioreactor metagenome</name>
    <dbReference type="NCBI Taxonomy" id="1076179"/>
    <lineage>
        <taxon>unclassified sequences</taxon>
        <taxon>metagenomes</taxon>
        <taxon>ecological metagenomes</taxon>
    </lineage>
</organism>
<accession>A0A645IRJ2</accession>
<sequence length="127" mass="14831">MGVLCDPAHPALVHFPTEMHSNWQWWDICKNAKTIELDSVKENLQPIVRMVDNFYKNRNLGLVFEAKVGNGKLLFCSSDLADNRDLRPVARQLYYSLMEYMQSTQFNPSEEVSFERIIAFLYHTTKN</sequence>
<name>A0A645IRJ2_9ZZZZ</name>
<evidence type="ECO:0000313" key="1">
    <source>
        <dbReference type="EMBL" id="MPN51004.1"/>
    </source>
</evidence>
<reference evidence="1" key="1">
    <citation type="submission" date="2019-08" db="EMBL/GenBank/DDBJ databases">
        <authorList>
            <person name="Kucharzyk K."/>
            <person name="Murdoch R.W."/>
            <person name="Higgins S."/>
            <person name="Loffler F."/>
        </authorList>
    </citation>
    <scope>NUCLEOTIDE SEQUENCE</scope>
</reference>